<proteinExistence type="predicted"/>
<evidence type="ECO:0000313" key="2">
    <source>
        <dbReference type="EMBL" id="CAA9454678.1"/>
    </source>
</evidence>
<dbReference type="EMBL" id="CADCUW010000658">
    <property type="protein sequence ID" value="CAA9454678.1"/>
    <property type="molecule type" value="Genomic_DNA"/>
</dbReference>
<feature type="non-terminal residue" evidence="2">
    <location>
        <position position="1"/>
    </location>
</feature>
<gene>
    <name evidence="2" type="ORF">AVDCRST_MAG01-01-5023</name>
</gene>
<dbReference type="AlphaFoldDB" id="A0A6J4R3L8"/>
<feature type="non-terminal residue" evidence="2">
    <location>
        <position position="113"/>
    </location>
</feature>
<organism evidence="2">
    <name type="scientific">uncultured Rubrobacteraceae bacterium</name>
    <dbReference type="NCBI Taxonomy" id="349277"/>
    <lineage>
        <taxon>Bacteria</taxon>
        <taxon>Bacillati</taxon>
        <taxon>Actinomycetota</taxon>
        <taxon>Rubrobacteria</taxon>
        <taxon>Rubrobacterales</taxon>
        <taxon>Rubrobacteraceae</taxon>
        <taxon>environmental samples</taxon>
    </lineage>
</organism>
<reference evidence="2" key="1">
    <citation type="submission" date="2020-02" db="EMBL/GenBank/DDBJ databases">
        <authorList>
            <person name="Meier V. D."/>
        </authorList>
    </citation>
    <scope>NUCLEOTIDE SEQUENCE</scope>
    <source>
        <strain evidence="2">AVDCRST_MAG01</strain>
    </source>
</reference>
<name>A0A6J4R3L8_9ACTN</name>
<feature type="compositionally biased region" description="Basic and acidic residues" evidence="1">
    <location>
        <begin position="1"/>
        <end position="28"/>
    </location>
</feature>
<feature type="compositionally biased region" description="Low complexity" evidence="1">
    <location>
        <begin position="64"/>
        <end position="77"/>
    </location>
</feature>
<protein>
    <submittedName>
        <fullName evidence="2">Uncharacterized protein</fullName>
    </submittedName>
</protein>
<sequence length="113" mass="11739">GGKDYLARGVEGEARPGRGRGRGGDARTRVLRGRASAGGDQHPPHRGGRSGARPVAGQGGAGGRLLLQQGLPELAPGDQEVGNPGLRQRLRLRGGKAGLDRSRATHRERGSRV</sequence>
<feature type="region of interest" description="Disordered" evidence="1">
    <location>
        <begin position="1"/>
        <end position="113"/>
    </location>
</feature>
<feature type="compositionally biased region" description="Basic and acidic residues" evidence="1">
    <location>
        <begin position="98"/>
        <end position="113"/>
    </location>
</feature>
<accession>A0A6J4R3L8</accession>
<evidence type="ECO:0000256" key="1">
    <source>
        <dbReference type="SAM" id="MobiDB-lite"/>
    </source>
</evidence>